<dbReference type="Proteomes" id="UP000016935">
    <property type="component" value="Unassembled WGS sequence"/>
</dbReference>
<reference evidence="2 3" key="1">
    <citation type="journal article" date="2012" name="PLoS Pathog.">
        <title>Diverse lifestyles and strategies of plant pathogenesis encoded in the genomes of eighteen Dothideomycetes fungi.</title>
        <authorList>
            <person name="Ohm R.A."/>
            <person name="Feau N."/>
            <person name="Henrissat B."/>
            <person name="Schoch C.L."/>
            <person name="Horwitz B.A."/>
            <person name="Barry K.W."/>
            <person name="Condon B.J."/>
            <person name="Copeland A.C."/>
            <person name="Dhillon B."/>
            <person name="Glaser F."/>
            <person name="Hesse C.N."/>
            <person name="Kosti I."/>
            <person name="LaButti K."/>
            <person name="Lindquist E.A."/>
            <person name="Lucas S."/>
            <person name="Salamov A.A."/>
            <person name="Bradshaw R.E."/>
            <person name="Ciuffetti L."/>
            <person name="Hamelin R.C."/>
            <person name="Kema G.H.J."/>
            <person name="Lawrence C."/>
            <person name="Scott J.A."/>
            <person name="Spatafora J.W."/>
            <person name="Turgeon B.G."/>
            <person name="de Wit P.J.G.M."/>
            <person name="Zhong S."/>
            <person name="Goodwin S.B."/>
            <person name="Grigoriev I.V."/>
        </authorList>
    </citation>
    <scope>NUCLEOTIDE SEQUENCE [LARGE SCALE GENOMIC DNA]</scope>
    <source>
        <strain evidence="3">28A</strain>
    </source>
</reference>
<dbReference type="EMBL" id="KB908703">
    <property type="protein sequence ID" value="EOA85173.1"/>
    <property type="molecule type" value="Genomic_DNA"/>
</dbReference>
<evidence type="ECO:0000259" key="1">
    <source>
        <dbReference type="Pfam" id="PF00583"/>
    </source>
</evidence>
<dbReference type="InterPro" id="IPR016181">
    <property type="entry name" value="Acyl_CoA_acyltransferase"/>
</dbReference>
<sequence>MSVENSSPFVRAYDASRDFHHGLHVYHSTISASLGSNPIRTIGTYLWYTACQWLADFTRKLARYPAHLHVHVLPEYQKKKGGGTQLVHGFCEAVREKGAVGVHLDMVARNAGERAFYERLGFGVCGQVLDGGESGKTGVNGDVSSDVGQASLGFVRLEYCVMSC</sequence>
<dbReference type="HOGENOM" id="CLU_1620094_0_0_1"/>
<accession>R0JW56</accession>
<dbReference type="SUPFAM" id="SSF55729">
    <property type="entry name" value="Acyl-CoA N-acyltransferases (Nat)"/>
    <property type="match status" value="1"/>
</dbReference>
<feature type="domain" description="N-acetyltransferase" evidence="1">
    <location>
        <begin position="64"/>
        <end position="122"/>
    </location>
</feature>
<dbReference type="Pfam" id="PF00583">
    <property type="entry name" value="Acetyltransf_1"/>
    <property type="match status" value="1"/>
</dbReference>
<dbReference type="RefSeq" id="XP_008027025.1">
    <property type="nucleotide sequence ID" value="XM_008028834.1"/>
</dbReference>
<keyword evidence="3" id="KW-1185">Reference proteome</keyword>
<gene>
    <name evidence="2" type="ORF">SETTUDRAFT_32400</name>
</gene>
<dbReference type="STRING" id="671987.R0JW56"/>
<reference evidence="2 3" key="2">
    <citation type="journal article" date="2013" name="PLoS Genet.">
        <title>Comparative genome structure, secondary metabolite, and effector coding capacity across Cochliobolus pathogens.</title>
        <authorList>
            <person name="Condon B.J."/>
            <person name="Leng Y."/>
            <person name="Wu D."/>
            <person name="Bushley K.E."/>
            <person name="Ohm R.A."/>
            <person name="Otillar R."/>
            <person name="Martin J."/>
            <person name="Schackwitz W."/>
            <person name="Grimwood J."/>
            <person name="MohdZainudin N."/>
            <person name="Xue C."/>
            <person name="Wang R."/>
            <person name="Manning V.A."/>
            <person name="Dhillon B."/>
            <person name="Tu Z.J."/>
            <person name="Steffenson B.J."/>
            <person name="Salamov A."/>
            <person name="Sun H."/>
            <person name="Lowry S."/>
            <person name="LaButti K."/>
            <person name="Han J."/>
            <person name="Copeland A."/>
            <person name="Lindquist E."/>
            <person name="Barry K."/>
            <person name="Schmutz J."/>
            <person name="Baker S.E."/>
            <person name="Ciuffetti L.M."/>
            <person name="Grigoriev I.V."/>
            <person name="Zhong S."/>
            <person name="Turgeon B.G."/>
        </authorList>
    </citation>
    <scope>NUCLEOTIDE SEQUENCE [LARGE SCALE GENOMIC DNA]</scope>
    <source>
        <strain evidence="3">28A</strain>
    </source>
</reference>
<dbReference type="Gene3D" id="3.40.630.30">
    <property type="match status" value="1"/>
</dbReference>
<protein>
    <recommendedName>
        <fullName evidence="1">N-acetyltransferase domain-containing protein</fullName>
    </recommendedName>
</protein>
<proteinExistence type="predicted"/>
<name>R0JW56_EXST2</name>
<organism evidence="2 3">
    <name type="scientific">Exserohilum turcicum (strain 28A)</name>
    <name type="common">Northern leaf blight fungus</name>
    <name type="synonym">Setosphaeria turcica</name>
    <dbReference type="NCBI Taxonomy" id="671987"/>
    <lineage>
        <taxon>Eukaryota</taxon>
        <taxon>Fungi</taxon>
        <taxon>Dikarya</taxon>
        <taxon>Ascomycota</taxon>
        <taxon>Pezizomycotina</taxon>
        <taxon>Dothideomycetes</taxon>
        <taxon>Pleosporomycetidae</taxon>
        <taxon>Pleosporales</taxon>
        <taxon>Pleosporineae</taxon>
        <taxon>Pleosporaceae</taxon>
        <taxon>Exserohilum</taxon>
    </lineage>
</organism>
<dbReference type="AlphaFoldDB" id="R0JW56"/>
<dbReference type="InterPro" id="IPR000182">
    <property type="entry name" value="GNAT_dom"/>
</dbReference>
<dbReference type="GeneID" id="19403647"/>
<evidence type="ECO:0000313" key="3">
    <source>
        <dbReference type="Proteomes" id="UP000016935"/>
    </source>
</evidence>
<dbReference type="OrthoDB" id="64477at2759"/>
<evidence type="ECO:0000313" key="2">
    <source>
        <dbReference type="EMBL" id="EOA85173.1"/>
    </source>
</evidence>
<dbReference type="GO" id="GO:0016747">
    <property type="term" value="F:acyltransferase activity, transferring groups other than amino-acyl groups"/>
    <property type="evidence" value="ECO:0007669"/>
    <property type="project" value="InterPro"/>
</dbReference>